<evidence type="ECO:0000256" key="1">
    <source>
        <dbReference type="SAM" id="Coils"/>
    </source>
</evidence>
<organism evidence="3 4">
    <name type="scientific">Macrostomum lignano</name>
    <dbReference type="NCBI Taxonomy" id="282301"/>
    <lineage>
        <taxon>Eukaryota</taxon>
        <taxon>Metazoa</taxon>
        <taxon>Spiralia</taxon>
        <taxon>Lophotrochozoa</taxon>
        <taxon>Platyhelminthes</taxon>
        <taxon>Rhabditophora</taxon>
        <taxon>Macrostomorpha</taxon>
        <taxon>Macrostomida</taxon>
        <taxon>Macrostomidae</taxon>
        <taxon>Macrostomum</taxon>
    </lineage>
</organism>
<feature type="compositionally biased region" description="Basic residues" evidence="2">
    <location>
        <begin position="357"/>
        <end position="375"/>
    </location>
</feature>
<feature type="region of interest" description="Disordered" evidence="2">
    <location>
        <begin position="341"/>
        <end position="378"/>
    </location>
</feature>
<accession>A0A1I8HHW5</accession>
<sequence length="523" mass="56330">VGAAERQPVSSSSQRRSGWTRAIPGVEKLSKMSAAGAGSGQAGLEKCFFCDTTVYAAERRTLPAAAPALRMSAFARDPETRRFLCPSHHAEVLADLETRSIVMRWLEAHHGGGGLGEEGLAAKAGHLYLSPDEADGLMSAPGAAAAPMSPSSVTSASVSSQPSGSPSAAAGGGGGDGNPLGFAEDQVEKVVLRGSESSEEGASKKDRRRLSGGAAARQHRRHHHPLSEEATSSSHGQLGPADFRSDEASSCEEDFEAAAAAAGLGDSEDRDNVFAMDAAKELQIRALMEARLLKRPKKSDRQVREDNQSTSSSSEAAAAAAVAAQDEARVKLLQAMEITRRWNQTAPEPSGESLNAGRRRRRRSRRNRHRHRRRSSDRLGRLRHFETIAQNEGVVFFSQESKGLSLHTQFIAQRNLQMLRNSEVDDMPQEVAVDLNLDSGPTKARQLMHQVATPGSSERLDDSFDYVFAEANLHDGNVDTASDEFLASLESARQEIQRRRADREAALDAAELAAGRPHQIKHA</sequence>
<feature type="region of interest" description="Disordered" evidence="2">
    <location>
        <begin position="140"/>
        <end position="266"/>
    </location>
</feature>
<dbReference type="AlphaFoldDB" id="A0A1I8HHW5"/>
<evidence type="ECO:0000256" key="2">
    <source>
        <dbReference type="SAM" id="MobiDB-lite"/>
    </source>
</evidence>
<feature type="coiled-coil region" evidence="1">
    <location>
        <begin position="486"/>
        <end position="513"/>
    </location>
</feature>
<keyword evidence="3" id="KW-1185">Reference proteome</keyword>
<protein>
    <submittedName>
        <fullName evidence="4">RING-type domain-containing protein</fullName>
    </submittedName>
</protein>
<feature type="region of interest" description="Disordered" evidence="2">
    <location>
        <begin position="1"/>
        <end position="22"/>
    </location>
</feature>
<feature type="region of interest" description="Disordered" evidence="2">
    <location>
        <begin position="293"/>
        <end position="320"/>
    </location>
</feature>
<evidence type="ECO:0000313" key="3">
    <source>
        <dbReference type="Proteomes" id="UP000095280"/>
    </source>
</evidence>
<reference evidence="4" key="1">
    <citation type="submission" date="2016-11" db="UniProtKB">
        <authorList>
            <consortium name="WormBaseParasite"/>
        </authorList>
    </citation>
    <scope>IDENTIFICATION</scope>
</reference>
<keyword evidence="1" id="KW-0175">Coiled coil</keyword>
<name>A0A1I8HHW5_9PLAT</name>
<proteinExistence type="predicted"/>
<dbReference type="WBParaSite" id="maker-uti_cns_0006095-snap-gene-0.1-mRNA-1">
    <property type="protein sequence ID" value="maker-uti_cns_0006095-snap-gene-0.1-mRNA-1"/>
    <property type="gene ID" value="maker-uti_cns_0006095-snap-gene-0.1"/>
</dbReference>
<dbReference type="Proteomes" id="UP000095280">
    <property type="component" value="Unplaced"/>
</dbReference>
<feature type="compositionally biased region" description="Low complexity" evidence="2">
    <location>
        <begin position="140"/>
        <end position="169"/>
    </location>
</feature>
<feature type="compositionally biased region" description="Low complexity" evidence="2">
    <location>
        <begin position="309"/>
        <end position="320"/>
    </location>
</feature>
<evidence type="ECO:0000313" key="4">
    <source>
        <dbReference type="WBParaSite" id="maker-uti_cns_0006095-snap-gene-0.1-mRNA-1"/>
    </source>
</evidence>